<keyword evidence="8" id="KW-1185">Reference proteome</keyword>
<dbReference type="InterPro" id="IPR000535">
    <property type="entry name" value="MSP_dom"/>
</dbReference>
<name>A0AAD8VGM6_LOLMU</name>
<feature type="domain" description="MSP" evidence="6">
    <location>
        <begin position="15"/>
        <end position="147"/>
    </location>
</feature>
<sequence>MLRGIKRMIPVDGELLAIQPLMLRFPFQLYKSSSCFLDLTNNTDERVVLRLQEKSRESWLVMREKPSFFANLPTCHIIPPRSTSTLIVITEEHTELPEETNFDLILHSSISGDKYIRQFQNIHECDELFEELRDTGNAVHEVALRAFSCPDIKYEPVVLHGTKMSGRTMSNRWKFLDAHPTEPWILAGDSNGYVQIRNLVTQEQKDYFHVQERSGMHSDLSVQNKETSSAVISWHSSESDDEMTILVTCLKLIVRKQWFLVGTSDGFIHVCSYETEIEKITSFRAGKSLVTSMAIHPTQPYVLSSAEDSPIKLWNWDKGWECTQTFHDEHSRIIRQVTFNPMDTKSFASASSDQTVKIWSLHSRKSNYTLLGHLGHVNCLDFFRRGDQHYLMSGSDDFSLRIYDLHKRVCVCTVEDLMSPVISLVSLPDRPYLIIGLQDGTIHLWSSAHFELERNFNFGYRTIVHSIRLLGSGRIVIGQEDKILIIDTDNLKPADTKGNSETKEGMDIFSKQRGNVVDTVNSHVVLEAQLEALHIFEEPKEDLLCAPHAVLGAGTISEGMNEVSEAESMVLTRLSLGQLEI</sequence>
<dbReference type="Pfam" id="PF00400">
    <property type="entry name" value="WD40"/>
    <property type="match status" value="4"/>
</dbReference>
<dbReference type="GO" id="GO:0006891">
    <property type="term" value="P:intra-Golgi vesicle-mediated transport"/>
    <property type="evidence" value="ECO:0007669"/>
    <property type="project" value="TreeGrafter"/>
</dbReference>
<gene>
    <name evidence="7" type="ORF">QYE76_030605</name>
</gene>
<evidence type="ECO:0000256" key="4">
    <source>
        <dbReference type="ARBA" id="ARBA00023329"/>
    </source>
</evidence>
<keyword evidence="2 5" id="KW-0853">WD repeat</keyword>
<organism evidence="7 8">
    <name type="scientific">Lolium multiflorum</name>
    <name type="common">Italian ryegrass</name>
    <name type="synonym">Lolium perenne subsp. multiflorum</name>
    <dbReference type="NCBI Taxonomy" id="4521"/>
    <lineage>
        <taxon>Eukaryota</taxon>
        <taxon>Viridiplantae</taxon>
        <taxon>Streptophyta</taxon>
        <taxon>Embryophyta</taxon>
        <taxon>Tracheophyta</taxon>
        <taxon>Spermatophyta</taxon>
        <taxon>Magnoliopsida</taxon>
        <taxon>Liliopsida</taxon>
        <taxon>Poales</taxon>
        <taxon>Poaceae</taxon>
        <taxon>BOP clade</taxon>
        <taxon>Pooideae</taxon>
        <taxon>Poodae</taxon>
        <taxon>Poeae</taxon>
        <taxon>Poeae Chloroplast Group 2 (Poeae type)</taxon>
        <taxon>Loliodinae</taxon>
        <taxon>Loliinae</taxon>
        <taxon>Lolium</taxon>
    </lineage>
</organism>
<dbReference type="EMBL" id="JAUUTY010000007">
    <property type="protein sequence ID" value="KAK1606932.1"/>
    <property type="molecule type" value="Genomic_DNA"/>
</dbReference>
<dbReference type="Gene3D" id="2.130.10.10">
    <property type="entry name" value="YVTN repeat-like/Quinoprotein amine dehydrogenase"/>
    <property type="match status" value="1"/>
</dbReference>
<accession>A0AAD8VGM6</accession>
<comment type="subcellular location">
    <subcellularLocation>
        <location evidence="1">Cytoplasmic vesicle membrane</location>
    </subcellularLocation>
</comment>
<evidence type="ECO:0000313" key="7">
    <source>
        <dbReference type="EMBL" id="KAK1606932.1"/>
    </source>
</evidence>
<evidence type="ECO:0000313" key="8">
    <source>
        <dbReference type="Proteomes" id="UP001231189"/>
    </source>
</evidence>
<dbReference type="SUPFAM" id="SSF49354">
    <property type="entry name" value="PapD-like"/>
    <property type="match status" value="1"/>
</dbReference>
<evidence type="ECO:0000256" key="3">
    <source>
        <dbReference type="ARBA" id="ARBA00022737"/>
    </source>
</evidence>
<dbReference type="PANTHER" id="PTHR19876">
    <property type="entry name" value="COATOMER"/>
    <property type="match status" value="1"/>
</dbReference>
<dbReference type="InterPro" id="IPR015943">
    <property type="entry name" value="WD40/YVTN_repeat-like_dom_sf"/>
</dbReference>
<dbReference type="Proteomes" id="UP001231189">
    <property type="component" value="Unassembled WGS sequence"/>
</dbReference>
<dbReference type="PANTHER" id="PTHR19876:SF72">
    <property type="entry name" value="COATOMER WD ASSOCIATED REGION DOMAIN-CONTAINING PROTEIN"/>
    <property type="match status" value="1"/>
</dbReference>
<reference evidence="7" key="1">
    <citation type="submission" date="2023-07" db="EMBL/GenBank/DDBJ databases">
        <title>A chromosome-level genome assembly of Lolium multiflorum.</title>
        <authorList>
            <person name="Chen Y."/>
            <person name="Copetti D."/>
            <person name="Kolliker R."/>
            <person name="Studer B."/>
        </authorList>
    </citation>
    <scope>NUCLEOTIDE SEQUENCE</scope>
    <source>
        <strain evidence="7">02402/16</strain>
        <tissue evidence="7">Leaf</tissue>
    </source>
</reference>
<protein>
    <recommendedName>
        <fullName evidence="6">MSP domain-containing protein</fullName>
    </recommendedName>
</protein>
<proteinExistence type="predicted"/>
<keyword evidence="4" id="KW-0968">Cytoplasmic vesicle</keyword>
<evidence type="ECO:0000256" key="2">
    <source>
        <dbReference type="ARBA" id="ARBA00022574"/>
    </source>
</evidence>
<dbReference type="PROSITE" id="PS50082">
    <property type="entry name" value="WD_REPEATS_2"/>
    <property type="match status" value="3"/>
</dbReference>
<comment type="caution">
    <text evidence="7">The sequence shown here is derived from an EMBL/GenBank/DDBJ whole genome shotgun (WGS) entry which is preliminary data.</text>
</comment>
<dbReference type="InterPro" id="IPR036322">
    <property type="entry name" value="WD40_repeat_dom_sf"/>
</dbReference>
<dbReference type="InterPro" id="IPR020472">
    <property type="entry name" value="WD40_PAC1"/>
</dbReference>
<evidence type="ECO:0000259" key="6">
    <source>
        <dbReference type="PROSITE" id="PS50202"/>
    </source>
</evidence>
<dbReference type="PROSITE" id="PS50294">
    <property type="entry name" value="WD_REPEATS_REGION"/>
    <property type="match status" value="2"/>
</dbReference>
<feature type="repeat" description="WD" evidence="5">
    <location>
        <begin position="327"/>
        <end position="369"/>
    </location>
</feature>
<dbReference type="InterPro" id="IPR008962">
    <property type="entry name" value="PapD-like_sf"/>
</dbReference>
<dbReference type="SUPFAM" id="SSF50978">
    <property type="entry name" value="WD40 repeat-like"/>
    <property type="match status" value="1"/>
</dbReference>
<dbReference type="InterPro" id="IPR050844">
    <property type="entry name" value="Coatomer_complex_subunit"/>
</dbReference>
<feature type="repeat" description="WD" evidence="5">
    <location>
        <begin position="370"/>
        <end position="405"/>
    </location>
</feature>
<evidence type="ECO:0000256" key="5">
    <source>
        <dbReference type="PROSITE-ProRule" id="PRU00221"/>
    </source>
</evidence>
<dbReference type="GO" id="GO:0006888">
    <property type="term" value="P:endoplasmic reticulum to Golgi vesicle-mediated transport"/>
    <property type="evidence" value="ECO:0007669"/>
    <property type="project" value="TreeGrafter"/>
</dbReference>
<dbReference type="InterPro" id="IPR013783">
    <property type="entry name" value="Ig-like_fold"/>
</dbReference>
<keyword evidence="3" id="KW-0677">Repeat</keyword>
<feature type="repeat" description="WD" evidence="5">
    <location>
        <begin position="283"/>
        <end position="315"/>
    </location>
</feature>
<dbReference type="SMART" id="SM00320">
    <property type="entry name" value="WD40"/>
    <property type="match status" value="5"/>
</dbReference>
<dbReference type="PROSITE" id="PS50202">
    <property type="entry name" value="MSP"/>
    <property type="match status" value="1"/>
</dbReference>
<dbReference type="AlphaFoldDB" id="A0AAD8VGM6"/>
<dbReference type="GO" id="GO:0006886">
    <property type="term" value="P:intracellular protein transport"/>
    <property type="evidence" value="ECO:0007669"/>
    <property type="project" value="TreeGrafter"/>
</dbReference>
<dbReference type="GO" id="GO:0030126">
    <property type="term" value="C:COPI vesicle coat"/>
    <property type="evidence" value="ECO:0007669"/>
    <property type="project" value="TreeGrafter"/>
</dbReference>
<dbReference type="GO" id="GO:0006890">
    <property type="term" value="P:retrograde vesicle-mediated transport, Golgi to endoplasmic reticulum"/>
    <property type="evidence" value="ECO:0007669"/>
    <property type="project" value="TreeGrafter"/>
</dbReference>
<dbReference type="Gene3D" id="2.60.40.10">
    <property type="entry name" value="Immunoglobulins"/>
    <property type="match status" value="1"/>
</dbReference>
<dbReference type="InterPro" id="IPR001680">
    <property type="entry name" value="WD40_rpt"/>
</dbReference>
<dbReference type="PRINTS" id="PR00320">
    <property type="entry name" value="GPROTEINBRPT"/>
</dbReference>
<evidence type="ECO:0000256" key="1">
    <source>
        <dbReference type="ARBA" id="ARBA00004156"/>
    </source>
</evidence>